<feature type="chain" id="PRO_5020639290" description="Apple domain-containing protein" evidence="2">
    <location>
        <begin position="24"/>
        <end position="1576"/>
    </location>
</feature>
<organism evidence="5 6">
    <name type="scientific">Aureobasidium pullulans</name>
    <name type="common">Black yeast</name>
    <name type="synonym">Pullularia pullulans</name>
    <dbReference type="NCBI Taxonomy" id="5580"/>
    <lineage>
        <taxon>Eukaryota</taxon>
        <taxon>Fungi</taxon>
        <taxon>Dikarya</taxon>
        <taxon>Ascomycota</taxon>
        <taxon>Pezizomycotina</taxon>
        <taxon>Dothideomycetes</taxon>
        <taxon>Dothideomycetidae</taxon>
        <taxon>Dothideales</taxon>
        <taxon>Saccotheciaceae</taxon>
        <taxon>Aureobasidium</taxon>
    </lineage>
</organism>
<feature type="compositionally biased region" description="Low complexity" evidence="1">
    <location>
        <begin position="164"/>
        <end position="242"/>
    </location>
</feature>
<dbReference type="Pfam" id="PF22974">
    <property type="entry name" value="DUF7029"/>
    <property type="match status" value="1"/>
</dbReference>
<gene>
    <name evidence="5" type="ORF">D6D24_06296</name>
</gene>
<feature type="compositionally biased region" description="Low complexity" evidence="1">
    <location>
        <begin position="889"/>
        <end position="919"/>
    </location>
</feature>
<feature type="domain" description="Apple" evidence="3">
    <location>
        <begin position="1240"/>
        <end position="1288"/>
    </location>
</feature>
<dbReference type="InterPro" id="IPR003609">
    <property type="entry name" value="Pan_app"/>
</dbReference>
<evidence type="ECO:0008006" key="7">
    <source>
        <dbReference type="Google" id="ProtNLM"/>
    </source>
</evidence>
<feature type="region of interest" description="Disordered" evidence="1">
    <location>
        <begin position="161"/>
        <end position="242"/>
    </location>
</feature>
<evidence type="ECO:0000313" key="5">
    <source>
        <dbReference type="EMBL" id="THW12974.1"/>
    </source>
</evidence>
<evidence type="ECO:0000256" key="1">
    <source>
        <dbReference type="SAM" id="MobiDB-lite"/>
    </source>
</evidence>
<feature type="compositionally biased region" description="Low complexity" evidence="1">
    <location>
        <begin position="955"/>
        <end position="983"/>
    </location>
</feature>
<feature type="signal peptide" evidence="2">
    <location>
        <begin position="1"/>
        <end position="23"/>
    </location>
</feature>
<proteinExistence type="predicted"/>
<feature type="compositionally biased region" description="Low complexity" evidence="1">
    <location>
        <begin position="991"/>
        <end position="1007"/>
    </location>
</feature>
<feature type="domain" description="DUF7029" evidence="4">
    <location>
        <begin position="344"/>
        <end position="440"/>
    </location>
</feature>
<evidence type="ECO:0000256" key="2">
    <source>
        <dbReference type="SAM" id="SignalP"/>
    </source>
</evidence>
<reference evidence="5 6" key="1">
    <citation type="submission" date="2018-10" db="EMBL/GenBank/DDBJ databases">
        <title>Fifty Aureobasidium pullulans genomes reveal a recombining polyextremotolerant generalist.</title>
        <authorList>
            <person name="Gostincar C."/>
            <person name="Turk M."/>
            <person name="Zajc J."/>
            <person name="Gunde-Cimerman N."/>
        </authorList>
    </citation>
    <scope>NUCLEOTIDE SEQUENCE [LARGE SCALE GENOMIC DNA]</scope>
    <source>
        <strain evidence="5 6">EXF-11318</strain>
    </source>
</reference>
<dbReference type="EMBL" id="QZAJ01000255">
    <property type="protein sequence ID" value="THW12974.1"/>
    <property type="molecule type" value="Genomic_DNA"/>
</dbReference>
<feature type="domain" description="Apple" evidence="3">
    <location>
        <begin position="1037"/>
        <end position="1084"/>
    </location>
</feature>
<dbReference type="Proteomes" id="UP000308014">
    <property type="component" value="Unassembled WGS sequence"/>
</dbReference>
<evidence type="ECO:0000259" key="3">
    <source>
        <dbReference type="Pfam" id="PF14295"/>
    </source>
</evidence>
<dbReference type="PANTHER" id="PTHR12460">
    <property type="entry name" value="CYCLIN-DEPENDENT KINASE INHIBITOR-RELATED PROTEIN"/>
    <property type="match status" value="1"/>
</dbReference>
<evidence type="ECO:0000313" key="6">
    <source>
        <dbReference type="Proteomes" id="UP000308014"/>
    </source>
</evidence>
<feature type="compositionally biased region" description="Low complexity" evidence="1">
    <location>
        <begin position="926"/>
        <end position="944"/>
    </location>
</feature>
<protein>
    <recommendedName>
        <fullName evidence="7">Apple domain-containing protein</fullName>
    </recommendedName>
</protein>
<name>A0A4V4IAV1_AURPU</name>
<dbReference type="Pfam" id="PF14295">
    <property type="entry name" value="PAN_4"/>
    <property type="match status" value="3"/>
</dbReference>
<accession>A0A4V4IAV1</accession>
<feature type="region of interest" description="Disordered" evidence="1">
    <location>
        <begin position="886"/>
        <end position="1007"/>
    </location>
</feature>
<dbReference type="InterPro" id="IPR054293">
    <property type="entry name" value="DUF7029"/>
</dbReference>
<dbReference type="Gene3D" id="3.50.4.10">
    <property type="entry name" value="Hepatocyte Growth Factor"/>
    <property type="match status" value="1"/>
</dbReference>
<comment type="caution">
    <text evidence="5">The sequence shown here is derived from an EMBL/GenBank/DDBJ whole genome shotgun (WGS) entry which is preliminary data.</text>
</comment>
<evidence type="ECO:0000259" key="4">
    <source>
        <dbReference type="Pfam" id="PF22974"/>
    </source>
</evidence>
<feature type="domain" description="Apple" evidence="3">
    <location>
        <begin position="1135"/>
        <end position="1181"/>
    </location>
</feature>
<sequence length="1576" mass="161822">MLRLSTIITWLVWAIAFGHLAQAAPASKPSCSSTDPVLTSIKNDFGSPLAFCQWWSGASYISSSPINGVATTDISRVCRCINASPSLIGKTATKAMASPTGISKVPNLNALRKLVAQPLPFCKFWFNAPTRNGSPFVALSAPVVSQVCKAVTATPALVTSSAMPTKATSSTKKITPSSSTKKITSSSSTKKISSTSSAVKPITSSKTSTSGRIISSSIKPAVSSSKPVIPSPKPISSSSKPIVPSIKSTVSPIVVSSSSSSAASSSSSTIVVNALPTPVAEGTVFTASEVTLPPAPTATLGSMAPPGLDLGNIENLTPAPQADLYFGGAHSDDNATSTVAKVGVQFQHNSVVLDHTNYIKSVHCDSSSITIVFNELSAFQHSESEWQIDGHVILVTSEDSCGANGTSTMFLTESFTFDTINLVAVGKGKEAQLADIFDTLDLDFGTVTTSNASYVPNCGSMNGTNGTFPSAACGSSFDTTLDQELGYYSGADADIDSVIAAIAPTSQNTLNKRFSLGLGKLASKVVSKVTAVAKAVAAPVAQAAAKIVPASIAKAATALVSTVKSVASSALALVPAVTLSKSLDLPINLGPAQNDPSPWGNQYLFYSYAPDSKKDAAMIAATQKSLSGMSSSLNGISNPKPGIQMYCVDCGIKGQFKAVGTVSASLAKGVTRCDVSLDGNLYAGVFVGVNAFAAYEKSVNKDLLNKGLPTLSIPGIAVLGPKVTVSLNSNLKVQAAGQMLVGASMNWPNIHANLDLLDKSKSTQSGFTPTVEKKFNAWGDVTASASLSLPVTIFFGVDILNGKYAMGASMVDTPAVSATAELAIAADYGTGASNSITSSTGCFGIKYNIGLSNDLSVHLLDVSTITLSSYQKPNLANGCLGRAVPTVKRTTSSSAARTSTEEAASDPTTDASAPTSDAGSDGGSDGTPTTTDSGDSSTPTDGGSQPDAGNTSPDAGSTQTTTQAGSAQTTQAGSAQTTTSAGSNPVTTNLAGGAAPTTAQTSSASSTTIAAPTQSALKCGDYYTTSDGTYYQVQCGFDWPGHDLQHVPYSNLSSCIDACSDYGSQCKGVIWVQRGQDAQNCWFKSAIPNKVSIPSGLSLFAASPVQYAPMASCPGADGTTFVDAQNQVYKIACNTDLQGYDLGGLTGFANMEACVNYCDSNLDCIGVSYAYSGTYKTPLCYPKYEITDTPLNTTRFRYKVDSAVKMNRPAKRALGSCPSIDGTTFYDQAGKYYKIACGLDFQGNDIIEKDGISTLEQCINACDATNGCTGVGFAHDGYYGSNPGCYLKSAQSSAIVNSTTDLSYTVDSAFLVSGTGSMKKRDAPAIVSVNAKSSSSVSSSTFSSRSSTSVASSSSTTLISLSSSIASSSLSSSKTSLSYSSSITASATSGKSSSVSSSATSSSASSSASAVADNSTTIIITDTSGQLQLTPSGDGNMYMSQNASSANFGSDGNVALGDAAGNLFVYYPDMMTAYSASRFRLAAWGSIPHGARLLTLTPLKSGDVTALIAVDTLGQFFFPVLCSFEGAQQAKVFLVKDPTADLSFIADPELRFIMTGGVVSQCNPLALTSKDLKALA</sequence>
<keyword evidence="2" id="KW-0732">Signal</keyword>